<accession>H3H1K3</accession>
<dbReference type="HOGENOM" id="CLU_011310_0_0_1"/>
<feature type="compositionally biased region" description="Polar residues" evidence="7">
    <location>
        <begin position="201"/>
        <end position="210"/>
    </location>
</feature>
<dbReference type="Pfam" id="PF01595">
    <property type="entry name" value="CNNM"/>
    <property type="match status" value="1"/>
</dbReference>
<reference evidence="10" key="2">
    <citation type="submission" date="2015-06" db="UniProtKB">
        <authorList>
            <consortium name="EnsemblProtists"/>
        </authorList>
    </citation>
    <scope>IDENTIFICATION</scope>
    <source>
        <strain evidence="10">Pr102</strain>
    </source>
</reference>
<dbReference type="PROSITE" id="PS51846">
    <property type="entry name" value="CNNM"/>
    <property type="match status" value="1"/>
</dbReference>
<dbReference type="FunFam" id="3.10.580.10:FF:000006">
    <property type="entry name" value="DUF21 and CBS domain protein"/>
    <property type="match status" value="1"/>
</dbReference>
<dbReference type="InterPro" id="IPR045095">
    <property type="entry name" value="ACDP"/>
</dbReference>
<dbReference type="eggNOG" id="KOG2118">
    <property type="taxonomic scope" value="Eukaryota"/>
</dbReference>
<dbReference type="GO" id="GO:0016020">
    <property type="term" value="C:membrane"/>
    <property type="evidence" value="ECO:0007669"/>
    <property type="project" value="UniProtKB-SubCell"/>
</dbReference>
<evidence type="ECO:0000256" key="5">
    <source>
        <dbReference type="ARBA" id="ARBA00023136"/>
    </source>
</evidence>
<evidence type="ECO:0000313" key="11">
    <source>
        <dbReference type="Proteomes" id="UP000005238"/>
    </source>
</evidence>
<keyword evidence="4 6" id="KW-1133">Transmembrane helix</keyword>
<protein>
    <recommendedName>
        <fullName evidence="9">CNNM transmembrane domain-containing protein</fullName>
    </recommendedName>
</protein>
<comment type="subcellular location">
    <subcellularLocation>
        <location evidence="1">Membrane</location>
        <topology evidence="1">Multi-pass membrane protein</topology>
    </subcellularLocation>
</comment>
<feature type="compositionally biased region" description="Low complexity" evidence="7">
    <location>
        <begin position="189"/>
        <end position="199"/>
    </location>
</feature>
<dbReference type="PANTHER" id="PTHR12064:SF97">
    <property type="entry name" value="METAL TRANSPORTER CNNM-5"/>
    <property type="match status" value="1"/>
</dbReference>
<evidence type="ECO:0000256" key="4">
    <source>
        <dbReference type="ARBA" id="ARBA00022989"/>
    </source>
</evidence>
<dbReference type="GO" id="GO:0022857">
    <property type="term" value="F:transmembrane transporter activity"/>
    <property type="evidence" value="ECO:0000318"/>
    <property type="project" value="GO_Central"/>
</dbReference>
<proteinExistence type="predicted"/>
<organism evidence="10 11">
    <name type="scientific">Phytophthora ramorum</name>
    <name type="common">Sudden oak death agent</name>
    <dbReference type="NCBI Taxonomy" id="164328"/>
    <lineage>
        <taxon>Eukaryota</taxon>
        <taxon>Sar</taxon>
        <taxon>Stramenopiles</taxon>
        <taxon>Oomycota</taxon>
        <taxon>Peronosporomycetes</taxon>
        <taxon>Peronosporales</taxon>
        <taxon>Peronosporaceae</taxon>
        <taxon>Phytophthora</taxon>
    </lineage>
</organism>
<evidence type="ECO:0000256" key="6">
    <source>
        <dbReference type="PROSITE-ProRule" id="PRU01193"/>
    </source>
</evidence>
<keyword evidence="3" id="KW-0677">Repeat</keyword>
<dbReference type="InterPro" id="IPR002550">
    <property type="entry name" value="CNNM"/>
</dbReference>
<evidence type="ECO:0000256" key="3">
    <source>
        <dbReference type="ARBA" id="ARBA00022737"/>
    </source>
</evidence>
<dbReference type="InterPro" id="IPR044751">
    <property type="entry name" value="Ion_transp-like_CBS"/>
</dbReference>
<dbReference type="Gene3D" id="3.10.580.10">
    <property type="entry name" value="CBS-domain"/>
    <property type="match status" value="1"/>
</dbReference>
<dbReference type="EnsemblProtists" id="Phyra84128">
    <property type="protein sequence ID" value="Phyra84128"/>
    <property type="gene ID" value="Phyra84128"/>
</dbReference>
<dbReference type="VEuPathDB" id="FungiDB:KRP23_8417"/>
<feature type="domain" description="CNNM transmembrane" evidence="9">
    <location>
        <begin position="1"/>
        <end position="176"/>
    </location>
</feature>
<dbReference type="SUPFAM" id="SSF54631">
    <property type="entry name" value="CBS-domain pair"/>
    <property type="match status" value="1"/>
</dbReference>
<sequence length="485" mass="53720">MYLCMCLLLICAAGLMAGLTMGLVSLDMLNVRILEMEGSELEKQCARKVRPVLERHHLLLVTLLVVNASANEALPIFLDKLVPEGVSIILSVTCVLMFGEIIPSAIFTGPNQLRIAAALTPGVKVLMVIVSPIAYPISKVLDWWIGADHDAAQYKRNELKALVALQRESEVMRQSFVESRLCDYERSSVRSSSTSSAHSNVLMSPNTLRQQPLLKPEPEAEGDVEIDIETPNQRKRRRQLALASGTRLNVDEVTIIHGALDLSSKTVAEVMLPMSEIYMLEIDTRLDHNALADILASGHSRIPVYETRKSNIVGLLFVKKLIVLDPDDARPIRDLVLRKPILVSPSGSCYSMLNEFQEGRSHIALVTKETELVASSWRSQQAIPPHVVFEGIVTIEDVIEELIQEEIEDESDKYVHDIVDVWNTKAQQSRLQAVAAKTVIAKKLKLLAERARERVRSRHQAAAARPPTPIQITVVSSAASVGHVN</sequence>
<evidence type="ECO:0000256" key="1">
    <source>
        <dbReference type="ARBA" id="ARBA00004141"/>
    </source>
</evidence>
<dbReference type="Proteomes" id="UP000005238">
    <property type="component" value="Unassembled WGS sequence"/>
</dbReference>
<name>H3H1K3_PHYRM</name>
<feature type="transmembrane region" description="Helical" evidence="8">
    <location>
        <begin position="85"/>
        <end position="107"/>
    </location>
</feature>
<dbReference type="CDD" id="cd04590">
    <property type="entry name" value="CBS_pair_CorC_HlyC_assoc"/>
    <property type="match status" value="1"/>
</dbReference>
<dbReference type="VEuPathDB" id="FungiDB:KRP22_9956"/>
<keyword evidence="5 6" id="KW-0472">Membrane</keyword>
<dbReference type="InterPro" id="IPR046342">
    <property type="entry name" value="CBS_dom_sf"/>
</dbReference>
<dbReference type="GO" id="GO:0010960">
    <property type="term" value="P:magnesium ion homeostasis"/>
    <property type="evidence" value="ECO:0007669"/>
    <property type="project" value="InterPro"/>
</dbReference>
<evidence type="ECO:0000256" key="7">
    <source>
        <dbReference type="SAM" id="MobiDB-lite"/>
    </source>
</evidence>
<feature type="region of interest" description="Disordered" evidence="7">
    <location>
        <begin position="188"/>
        <end position="230"/>
    </location>
</feature>
<reference evidence="11" key="1">
    <citation type="journal article" date="2006" name="Science">
        <title>Phytophthora genome sequences uncover evolutionary origins and mechanisms of pathogenesis.</title>
        <authorList>
            <person name="Tyler B.M."/>
            <person name="Tripathy S."/>
            <person name="Zhang X."/>
            <person name="Dehal P."/>
            <person name="Jiang R.H."/>
            <person name="Aerts A."/>
            <person name="Arredondo F.D."/>
            <person name="Baxter L."/>
            <person name="Bensasson D."/>
            <person name="Beynon J.L."/>
            <person name="Chapman J."/>
            <person name="Damasceno C.M."/>
            <person name="Dorrance A.E."/>
            <person name="Dou D."/>
            <person name="Dickerman A.W."/>
            <person name="Dubchak I.L."/>
            <person name="Garbelotto M."/>
            <person name="Gijzen M."/>
            <person name="Gordon S.G."/>
            <person name="Govers F."/>
            <person name="Grunwald N.J."/>
            <person name="Huang W."/>
            <person name="Ivors K.L."/>
            <person name="Jones R.W."/>
            <person name="Kamoun S."/>
            <person name="Krampis K."/>
            <person name="Lamour K.H."/>
            <person name="Lee M.K."/>
            <person name="McDonald W.H."/>
            <person name="Medina M."/>
            <person name="Meijer H.J."/>
            <person name="Nordberg E.K."/>
            <person name="Maclean D.J."/>
            <person name="Ospina-Giraldo M.D."/>
            <person name="Morris P.F."/>
            <person name="Phuntumart V."/>
            <person name="Putnam N.H."/>
            <person name="Rash S."/>
            <person name="Rose J.K."/>
            <person name="Sakihama Y."/>
            <person name="Salamov A.A."/>
            <person name="Savidor A."/>
            <person name="Scheuring C.F."/>
            <person name="Smith B.M."/>
            <person name="Sobral B.W."/>
            <person name="Terry A."/>
            <person name="Torto-Alalibo T.A."/>
            <person name="Win J."/>
            <person name="Xu Z."/>
            <person name="Zhang H."/>
            <person name="Grigoriev I.V."/>
            <person name="Rokhsar D.S."/>
            <person name="Boore J.L."/>
        </authorList>
    </citation>
    <scope>NUCLEOTIDE SEQUENCE [LARGE SCALE GENOMIC DNA]</scope>
    <source>
        <strain evidence="11">Pr102</strain>
    </source>
</reference>
<dbReference type="EMBL" id="DS566101">
    <property type="status" value="NOT_ANNOTATED_CDS"/>
    <property type="molecule type" value="Genomic_DNA"/>
</dbReference>
<dbReference type="PANTHER" id="PTHR12064">
    <property type="entry name" value="METAL TRANSPORTER CNNM"/>
    <property type="match status" value="1"/>
</dbReference>
<evidence type="ECO:0000256" key="2">
    <source>
        <dbReference type="ARBA" id="ARBA00022692"/>
    </source>
</evidence>
<evidence type="ECO:0000256" key="8">
    <source>
        <dbReference type="SAM" id="Phobius"/>
    </source>
</evidence>
<feature type="transmembrane region" description="Helical" evidence="8">
    <location>
        <begin position="113"/>
        <end position="135"/>
    </location>
</feature>
<dbReference type="OMA" id="TCQPEDE"/>
<dbReference type="STRING" id="164328.H3H1K3"/>
<evidence type="ECO:0000313" key="10">
    <source>
        <dbReference type="EnsemblProtists" id="Phyra84128"/>
    </source>
</evidence>
<keyword evidence="2 6" id="KW-0812">Transmembrane</keyword>
<dbReference type="InParanoid" id="H3H1K3"/>
<feature type="compositionally biased region" description="Acidic residues" evidence="7">
    <location>
        <begin position="219"/>
        <end position="228"/>
    </location>
</feature>
<keyword evidence="11" id="KW-1185">Reference proteome</keyword>
<evidence type="ECO:0000259" key="9">
    <source>
        <dbReference type="PROSITE" id="PS51846"/>
    </source>
</evidence>
<dbReference type="AlphaFoldDB" id="H3H1K3"/>